<dbReference type="OrthoDB" id="8586619at2"/>
<gene>
    <name evidence="4" type="ORF">SAMN05192563_101590</name>
</gene>
<keyword evidence="1 2" id="KW-0238">DNA-binding</keyword>
<evidence type="ECO:0000256" key="1">
    <source>
        <dbReference type="ARBA" id="ARBA00023125"/>
    </source>
</evidence>
<name>A0A1I7EA40_9BURK</name>
<evidence type="ECO:0000313" key="5">
    <source>
        <dbReference type="Proteomes" id="UP000198844"/>
    </source>
</evidence>
<dbReference type="PRINTS" id="PR00455">
    <property type="entry name" value="HTHTETR"/>
</dbReference>
<dbReference type="AlphaFoldDB" id="A0A1I7EA40"/>
<feature type="domain" description="HTH tetR-type" evidence="3">
    <location>
        <begin position="16"/>
        <end position="76"/>
    </location>
</feature>
<evidence type="ECO:0000256" key="2">
    <source>
        <dbReference type="PROSITE-ProRule" id="PRU00335"/>
    </source>
</evidence>
<dbReference type="PROSITE" id="PS50977">
    <property type="entry name" value="HTH_TETR_2"/>
    <property type="match status" value="2"/>
</dbReference>
<dbReference type="RefSeq" id="WP_093638054.1">
    <property type="nucleotide sequence ID" value="NZ_FPBH01000015.1"/>
</dbReference>
<dbReference type="GO" id="GO:0003700">
    <property type="term" value="F:DNA-binding transcription factor activity"/>
    <property type="evidence" value="ECO:0007669"/>
    <property type="project" value="TreeGrafter"/>
</dbReference>
<dbReference type="SUPFAM" id="SSF48498">
    <property type="entry name" value="Tetracyclin repressor-like, C-terminal domain"/>
    <property type="match status" value="1"/>
</dbReference>
<evidence type="ECO:0000259" key="3">
    <source>
        <dbReference type="PROSITE" id="PS50977"/>
    </source>
</evidence>
<dbReference type="InterPro" id="IPR009057">
    <property type="entry name" value="Homeodomain-like_sf"/>
</dbReference>
<dbReference type="InterPro" id="IPR001647">
    <property type="entry name" value="HTH_TetR"/>
</dbReference>
<dbReference type="SUPFAM" id="SSF46689">
    <property type="entry name" value="Homeodomain-like"/>
    <property type="match status" value="2"/>
</dbReference>
<feature type="DNA-binding region" description="H-T-H motif" evidence="2">
    <location>
        <begin position="299"/>
        <end position="318"/>
    </location>
</feature>
<proteinExistence type="predicted"/>
<dbReference type="InterPro" id="IPR050109">
    <property type="entry name" value="HTH-type_TetR-like_transc_reg"/>
</dbReference>
<dbReference type="Gene3D" id="1.10.357.10">
    <property type="entry name" value="Tetracycline Repressor, domain 2"/>
    <property type="match status" value="2"/>
</dbReference>
<organism evidence="4 5">
    <name type="scientific">Paraburkholderia aspalathi</name>
    <dbReference type="NCBI Taxonomy" id="1324617"/>
    <lineage>
        <taxon>Bacteria</taxon>
        <taxon>Pseudomonadati</taxon>
        <taxon>Pseudomonadota</taxon>
        <taxon>Betaproteobacteria</taxon>
        <taxon>Burkholderiales</taxon>
        <taxon>Burkholderiaceae</taxon>
        <taxon>Paraburkholderia</taxon>
    </lineage>
</organism>
<dbReference type="PANTHER" id="PTHR30055">
    <property type="entry name" value="HTH-TYPE TRANSCRIPTIONAL REGULATOR RUTR"/>
    <property type="match status" value="1"/>
</dbReference>
<evidence type="ECO:0000313" key="4">
    <source>
        <dbReference type="EMBL" id="SFU20735.1"/>
    </source>
</evidence>
<accession>A0A1I7EA40</accession>
<sequence length="478" mass="53211">MTVEDFGGSVQSRNRERRISEILRSAIEVFKEDGYAGFATRKVAVRTGLTLSNVQYYFPTKEDLLRTTVQAFLDDSLKHYRTIARQSDIPAHRRCSVLLDRIVEEIQTTDARKFLYEVWALAQHETYISSLLKAAYSAYCDVFAGLLQDINPDLSDDECAARALVLTAQGEGMMIFSGFSVDSEKDYAEFIRTTKRSVRLVAGLSERGARAMPEERSLQLAPESNGCDDEAQPAPTLAGVFGSEGHLQHGRAELSLRQVPSGSGPCRPTMQNKRREEKVNKIVTAAANVLSQAGYASFTLGRVAKEAGMLTSALQHYFPNHEDLLQATISALMRTYQDRYAEMSRPSGRPAMERLLDILDDVTDEACDPRVCRFSFEMFALSQRSDVTRDLVSSIYSAYRNVYVDLVREIDPSATNRECLARATLIAMQVEGLMVYTYEAGKGTHGISRVREVIKANAVQIAVGPLKGRVHDSDDRPA</sequence>
<dbReference type="InterPro" id="IPR036271">
    <property type="entry name" value="Tet_transcr_reg_TetR-rel_C_sf"/>
</dbReference>
<protein>
    <submittedName>
        <fullName evidence="4">Transcriptional regulator, TetR family</fullName>
    </submittedName>
</protein>
<feature type="DNA-binding region" description="H-T-H motif" evidence="2">
    <location>
        <begin position="39"/>
        <end position="58"/>
    </location>
</feature>
<dbReference type="GO" id="GO:0000976">
    <property type="term" value="F:transcription cis-regulatory region binding"/>
    <property type="evidence" value="ECO:0007669"/>
    <property type="project" value="TreeGrafter"/>
</dbReference>
<dbReference type="Pfam" id="PF00440">
    <property type="entry name" value="TetR_N"/>
    <property type="match status" value="2"/>
</dbReference>
<dbReference type="PANTHER" id="PTHR30055:SF226">
    <property type="entry name" value="HTH-TYPE TRANSCRIPTIONAL REGULATOR PKSA"/>
    <property type="match status" value="1"/>
</dbReference>
<feature type="domain" description="HTH tetR-type" evidence="3">
    <location>
        <begin position="276"/>
        <end position="336"/>
    </location>
</feature>
<dbReference type="Proteomes" id="UP000198844">
    <property type="component" value="Unassembled WGS sequence"/>
</dbReference>
<dbReference type="EMBL" id="FPBH01000015">
    <property type="protein sequence ID" value="SFU20735.1"/>
    <property type="molecule type" value="Genomic_DNA"/>
</dbReference>
<reference evidence="4 5" key="1">
    <citation type="submission" date="2016-10" db="EMBL/GenBank/DDBJ databases">
        <authorList>
            <person name="de Groot N.N."/>
        </authorList>
    </citation>
    <scope>NUCLEOTIDE SEQUENCE [LARGE SCALE GENOMIC DNA]</scope>
    <source>
        <strain evidence="4 5">LMG 27731</strain>
    </source>
</reference>